<evidence type="ECO:0000256" key="2">
    <source>
        <dbReference type="ARBA" id="ARBA00022723"/>
    </source>
</evidence>
<name>A0A195EVY6_9HYME</name>
<feature type="non-terminal residue" evidence="9">
    <location>
        <position position="1"/>
    </location>
</feature>
<dbReference type="Pfam" id="PF00096">
    <property type="entry name" value="zf-C2H2"/>
    <property type="match status" value="1"/>
</dbReference>
<dbReference type="GO" id="GO:0008270">
    <property type="term" value="F:zinc ion binding"/>
    <property type="evidence" value="ECO:0007669"/>
    <property type="project" value="UniProtKB-KW"/>
</dbReference>
<gene>
    <name evidence="9" type="ORF">ALC56_13431</name>
</gene>
<evidence type="ECO:0000256" key="3">
    <source>
        <dbReference type="ARBA" id="ARBA00022737"/>
    </source>
</evidence>
<keyword evidence="5" id="KW-0862">Zinc</keyword>
<evidence type="ECO:0000256" key="4">
    <source>
        <dbReference type="ARBA" id="ARBA00022771"/>
    </source>
</evidence>
<comment type="subcellular location">
    <subcellularLocation>
        <location evidence="1">Nucleus</location>
    </subcellularLocation>
</comment>
<keyword evidence="10" id="KW-1185">Reference proteome</keyword>
<dbReference type="EMBL" id="KQ981954">
    <property type="protein sequence ID" value="KYN32054.1"/>
    <property type="molecule type" value="Genomic_DNA"/>
</dbReference>
<keyword evidence="4 7" id="KW-0863">Zinc-finger</keyword>
<dbReference type="Proteomes" id="UP000078541">
    <property type="component" value="Unassembled WGS sequence"/>
</dbReference>
<dbReference type="PROSITE" id="PS50157">
    <property type="entry name" value="ZINC_FINGER_C2H2_2"/>
    <property type="match status" value="8"/>
</dbReference>
<dbReference type="Gene3D" id="3.30.160.60">
    <property type="entry name" value="Classic Zinc Finger"/>
    <property type="match status" value="6"/>
</dbReference>
<dbReference type="STRING" id="34720.A0A195EVY6"/>
<keyword evidence="6" id="KW-0539">Nucleus</keyword>
<dbReference type="InterPro" id="IPR036236">
    <property type="entry name" value="Znf_C2H2_sf"/>
</dbReference>
<dbReference type="PANTHER" id="PTHR24406">
    <property type="entry name" value="TRANSCRIPTIONAL REPRESSOR CTCFL-RELATED"/>
    <property type="match status" value="1"/>
</dbReference>
<feature type="domain" description="C2H2-type" evidence="8">
    <location>
        <begin position="7"/>
        <end position="34"/>
    </location>
</feature>
<sequence length="779" mass="91704">SNRSVRFPCMNCTSVYSTKGSLTTHLKYECGQPPRFKCPYCDLVSKKTSNVQQHIRRRHKDRVFLSELYGRVLETAGFAGTSDLRVRPITEIPMSLLVKTQPPDRRFPCPQCSSIFSRKNNLYSHLKYECGKLPRFRCPYCLYASKKSSNIRAHIRRKHNGSEVDVIYVYFCTLATIPPGNTRSYILHSYPSSMMTTATTAMRTIKNKDVAKKKFPCTRCSSAFSRKGGLTYHQRNECGQEPRFSCPYCAYRAGHVSNARRHVKKCHPGQLVYAIDLGKLQKRDKIKSIGWHHERRHRTSCEDAPLVEATQLRRMVEILKILFLFVFFIRYCSRLHEEYQGKYSSRNARRRCGMNRSVHKTQRQACKQVFYCPRCGGSFNWRYNLQHHLKFACGQSPRFNCPYCPFRTKHTSNVRAHVRRKHPDHEVYVIDILSWQQPSESVPTRTWRKDYNRLVTNKSITSSREQNAKSFPCGNCNSVFSMKHNLQYHWRIECGQPPRYNCPYCAYRTKHPSNVRAHVRQIRPVAMQRFHAHSNQCVYNPDGAQQNRNYPCHKCGNAFTRKNNLYNHLKFQCGQLPRFNCPYCSYHIKPCYIRLSPIPQEYSRPLQHHNHLLRKKFFCSNNCGRSFGTVASMVKHLHECYDRYLQHFKCPFCNYHSSSASCIYNIFRDFCFYLHNGYFVTGIDPYYVWLPAVSLRNNRSRFRSQASNLRKKFHCTNNCGSCFTHRGSLTRHLRYECQQNPRFKCPTCDFRSRWTSDVYKHVRRKHQGTTVRCIDIGRN</sequence>
<evidence type="ECO:0000256" key="7">
    <source>
        <dbReference type="PROSITE-ProRule" id="PRU00042"/>
    </source>
</evidence>
<proteinExistence type="predicted"/>
<protein>
    <recommendedName>
        <fullName evidence="8">C2H2-type domain-containing protein</fullName>
    </recommendedName>
</protein>
<organism evidence="9 10">
    <name type="scientific">Trachymyrmex septentrionalis</name>
    <dbReference type="NCBI Taxonomy" id="34720"/>
    <lineage>
        <taxon>Eukaryota</taxon>
        <taxon>Metazoa</taxon>
        <taxon>Ecdysozoa</taxon>
        <taxon>Arthropoda</taxon>
        <taxon>Hexapoda</taxon>
        <taxon>Insecta</taxon>
        <taxon>Pterygota</taxon>
        <taxon>Neoptera</taxon>
        <taxon>Endopterygota</taxon>
        <taxon>Hymenoptera</taxon>
        <taxon>Apocrita</taxon>
        <taxon>Aculeata</taxon>
        <taxon>Formicoidea</taxon>
        <taxon>Formicidae</taxon>
        <taxon>Myrmicinae</taxon>
        <taxon>Trachymyrmex</taxon>
    </lineage>
</organism>
<dbReference type="GO" id="GO:0005634">
    <property type="term" value="C:nucleus"/>
    <property type="evidence" value="ECO:0007669"/>
    <property type="project" value="UniProtKB-SubCell"/>
</dbReference>
<keyword evidence="2" id="KW-0479">Metal-binding</keyword>
<feature type="domain" description="C2H2-type" evidence="8">
    <location>
        <begin position="471"/>
        <end position="498"/>
    </location>
</feature>
<evidence type="ECO:0000313" key="10">
    <source>
        <dbReference type="Proteomes" id="UP000078541"/>
    </source>
</evidence>
<evidence type="ECO:0000313" key="9">
    <source>
        <dbReference type="EMBL" id="KYN32054.1"/>
    </source>
</evidence>
<evidence type="ECO:0000256" key="5">
    <source>
        <dbReference type="ARBA" id="ARBA00022833"/>
    </source>
</evidence>
<reference evidence="9 10" key="1">
    <citation type="submission" date="2016-03" db="EMBL/GenBank/DDBJ databases">
        <title>Trachymyrmex septentrionalis WGS genome.</title>
        <authorList>
            <person name="Nygaard S."/>
            <person name="Hu H."/>
            <person name="Boomsma J."/>
            <person name="Zhang G."/>
        </authorList>
    </citation>
    <scope>NUCLEOTIDE SEQUENCE [LARGE SCALE GENOMIC DNA]</scope>
    <source>
        <strain evidence="9">Tsep2-gDNA-1</strain>
        <tissue evidence="9">Whole body</tissue>
    </source>
</reference>
<feature type="domain" description="C2H2-type" evidence="8">
    <location>
        <begin position="136"/>
        <end position="164"/>
    </location>
</feature>
<evidence type="ECO:0000256" key="6">
    <source>
        <dbReference type="ARBA" id="ARBA00023242"/>
    </source>
</evidence>
<dbReference type="Pfam" id="PF13909">
    <property type="entry name" value="zf-H2C2_5"/>
    <property type="match status" value="3"/>
</dbReference>
<accession>A0A195EVY6</accession>
<feature type="domain" description="C2H2-type" evidence="8">
    <location>
        <begin position="370"/>
        <end position="397"/>
    </location>
</feature>
<keyword evidence="3" id="KW-0677">Repeat</keyword>
<feature type="domain" description="C2H2-type" evidence="8">
    <location>
        <begin position="215"/>
        <end position="242"/>
    </location>
</feature>
<feature type="domain" description="C2H2-type" evidence="8">
    <location>
        <begin position="713"/>
        <end position="741"/>
    </location>
</feature>
<dbReference type="InterPro" id="IPR050888">
    <property type="entry name" value="ZnF_C2H2-type_TF"/>
</dbReference>
<evidence type="ECO:0000256" key="1">
    <source>
        <dbReference type="ARBA" id="ARBA00004123"/>
    </source>
</evidence>
<evidence type="ECO:0000259" key="8">
    <source>
        <dbReference type="PROSITE" id="PS50157"/>
    </source>
</evidence>
<dbReference type="SMART" id="SM00355">
    <property type="entry name" value="ZnF_C2H2"/>
    <property type="match status" value="14"/>
</dbReference>
<feature type="domain" description="C2H2-type" evidence="8">
    <location>
        <begin position="107"/>
        <end position="134"/>
    </location>
</feature>
<feature type="domain" description="C2H2-type" evidence="8">
    <location>
        <begin position="550"/>
        <end position="577"/>
    </location>
</feature>
<dbReference type="InterPro" id="IPR013087">
    <property type="entry name" value="Znf_C2H2_type"/>
</dbReference>
<dbReference type="AlphaFoldDB" id="A0A195EVY6"/>
<dbReference type="SUPFAM" id="SSF57667">
    <property type="entry name" value="beta-beta-alpha zinc fingers"/>
    <property type="match status" value="5"/>
</dbReference>